<dbReference type="STRING" id="50429.A0A2B4SBE8"/>
<sequence length="306" mass="34429">MSNSPLRNAGFETLPSFAAFDDPDFEDDLFGGIPSFTQDIWTNSKYKEMDDDDDLPLTKYLLQFNDDERWSSEEELSKEEDSFEYESGGFGWDIHPIVFADGDDSGLTQDTPDKPKQEKEEVVMKKRNSVEKSTKVKKSDHEERIKCGYDLDEKEGLKKNNSGKNNAKFHSVQSSEKSIKSVAQCKEVVKKSANSTAQQQKSLTTSKTQAEKAKQQRERKKNCSVLQDGDVSDGKANKRKVNDHAEDSSEKVCNMQNKRNKKRKMEESSGDKVSSFDVGVCVHVQSGKVSLEFCAECSKKANGVIN</sequence>
<feature type="compositionally biased region" description="Low complexity" evidence="1">
    <location>
        <begin position="195"/>
        <end position="208"/>
    </location>
</feature>
<dbReference type="AlphaFoldDB" id="A0A2B4SBE8"/>
<feature type="compositionally biased region" description="Basic and acidic residues" evidence="1">
    <location>
        <begin position="111"/>
        <end position="158"/>
    </location>
</feature>
<evidence type="ECO:0000256" key="1">
    <source>
        <dbReference type="SAM" id="MobiDB-lite"/>
    </source>
</evidence>
<protein>
    <submittedName>
        <fullName evidence="2">Uncharacterized protein</fullName>
    </submittedName>
</protein>
<evidence type="ECO:0000313" key="2">
    <source>
        <dbReference type="EMBL" id="PFX26353.1"/>
    </source>
</evidence>
<keyword evidence="3" id="KW-1185">Reference proteome</keyword>
<comment type="caution">
    <text evidence="2">The sequence shown here is derived from an EMBL/GenBank/DDBJ whole genome shotgun (WGS) entry which is preliminary data.</text>
</comment>
<proteinExistence type="predicted"/>
<organism evidence="2 3">
    <name type="scientific">Stylophora pistillata</name>
    <name type="common">Smooth cauliflower coral</name>
    <dbReference type="NCBI Taxonomy" id="50429"/>
    <lineage>
        <taxon>Eukaryota</taxon>
        <taxon>Metazoa</taxon>
        <taxon>Cnidaria</taxon>
        <taxon>Anthozoa</taxon>
        <taxon>Hexacorallia</taxon>
        <taxon>Scleractinia</taxon>
        <taxon>Astrocoeniina</taxon>
        <taxon>Pocilloporidae</taxon>
        <taxon>Stylophora</taxon>
    </lineage>
</organism>
<evidence type="ECO:0000313" key="3">
    <source>
        <dbReference type="Proteomes" id="UP000225706"/>
    </source>
</evidence>
<dbReference type="Proteomes" id="UP000225706">
    <property type="component" value="Unassembled WGS sequence"/>
</dbReference>
<feature type="compositionally biased region" description="Basic and acidic residues" evidence="1">
    <location>
        <begin position="232"/>
        <end position="250"/>
    </location>
</feature>
<dbReference type="EMBL" id="LSMT01000128">
    <property type="protein sequence ID" value="PFX26353.1"/>
    <property type="molecule type" value="Genomic_DNA"/>
</dbReference>
<feature type="region of interest" description="Disordered" evidence="1">
    <location>
        <begin position="69"/>
        <end position="274"/>
    </location>
</feature>
<reference evidence="3" key="1">
    <citation type="journal article" date="2017" name="bioRxiv">
        <title>Comparative analysis of the genomes of Stylophora pistillata and Acropora digitifera provides evidence for extensive differences between species of corals.</title>
        <authorList>
            <person name="Voolstra C.R."/>
            <person name="Li Y."/>
            <person name="Liew Y.J."/>
            <person name="Baumgarten S."/>
            <person name="Zoccola D."/>
            <person name="Flot J.-F."/>
            <person name="Tambutte S."/>
            <person name="Allemand D."/>
            <person name="Aranda M."/>
        </authorList>
    </citation>
    <scope>NUCLEOTIDE SEQUENCE [LARGE SCALE GENOMIC DNA]</scope>
</reference>
<name>A0A2B4SBE8_STYPI</name>
<feature type="compositionally biased region" description="Acidic residues" evidence="1">
    <location>
        <begin position="73"/>
        <end position="84"/>
    </location>
</feature>
<accession>A0A2B4SBE8</accession>
<gene>
    <name evidence="2" type="ORF">AWC38_SpisGene8975</name>
</gene>